<sequence>MDGFGSGSGSRQWSNPSDRRLEIVSGKSFGNASQIYVAKPHSPNRPPPQIKPREVASKPWGFGDPEMKRKKRIAKYKVYTVEGNVKASFNKGLRWIKNQCSKLVRGY</sequence>
<evidence type="ECO:0000313" key="2">
    <source>
        <dbReference type="EMBL" id="KAF5741544.1"/>
    </source>
</evidence>
<evidence type="ECO:0000313" key="3">
    <source>
        <dbReference type="Proteomes" id="UP000593562"/>
    </source>
</evidence>
<dbReference type="PANTHER" id="PTHR33193">
    <property type="entry name" value="DOMAIN PROTEIN, PUTATIVE (DUF3511)-RELATED"/>
    <property type="match status" value="1"/>
</dbReference>
<gene>
    <name evidence="2" type="ORF">HS088_TW10G00544</name>
</gene>
<evidence type="ECO:0000256" key="1">
    <source>
        <dbReference type="SAM" id="MobiDB-lite"/>
    </source>
</evidence>
<dbReference type="InParanoid" id="A0A7J7D5D1"/>
<dbReference type="InterPro" id="IPR021899">
    <property type="entry name" value="DUF3511"/>
</dbReference>
<dbReference type="OrthoDB" id="660385at2759"/>
<organism evidence="2 3">
    <name type="scientific">Tripterygium wilfordii</name>
    <name type="common">Thunder God vine</name>
    <dbReference type="NCBI Taxonomy" id="458696"/>
    <lineage>
        <taxon>Eukaryota</taxon>
        <taxon>Viridiplantae</taxon>
        <taxon>Streptophyta</taxon>
        <taxon>Embryophyta</taxon>
        <taxon>Tracheophyta</taxon>
        <taxon>Spermatophyta</taxon>
        <taxon>Magnoliopsida</taxon>
        <taxon>eudicotyledons</taxon>
        <taxon>Gunneridae</taxon>
        <taxon>Pentapetalae</taxon>
        <taxon>rosids</taxon>
        <taxon>fabids</taxon>
        <taxon>Celastrales</taxon>
        <taxon>Celastraceae</taxon>
        <taxon>Tripterygium</taxon>
    </lineage>
</organism>
<evidence type="ECO:0008006" key="4">
    <source>
        <dbReference type="Google" id="ProtNLM"/>
    </source>
</evidence>
<dbReference type="Proteomes" id="UP000593562">
    <property type="component" value="Unassembled WGS sequence"/>
</dbReference>
<dbReference type="EMBL" id="JAAARO010000010">
    <property type="protein sequence ID" value="KAF5741544.1"/>
    <property type="molecule type" value="Genomic_DNA"/>
</dbReference>
<feature type="region of interest" description="Disordered" evidence="1">
    <location>
        <begin position="1"/>
        <end position="20"/>
    </location>
</feature>
<dbReference type="AlphaFoldDB" id="A0A7J7D5D1"/>
<accession>A0A7J7D5D1</accession>
<proteinExistence type="predicted"/>
<comment type="caution">
    <text evidence="2">The sequence shown here is derived from an EMBL/GenBank/DDBJ whole genome shotgun (WGS) entry which is preliminary data.</text>
</comment>
<feature type="region of interest" description="Disordered" evidence="1">
    <location>
        <begin position="34"/>
        <end position="64"/>
    </location>
</feature>
<dbReference type="Pfam" id="PF12023">
    <property type="entry name" value="DUF3511"/>
    <property type="match status" value="1"/>
</dbReference>
<dbReference type="FunCoup" id="A0A7J7D5D1">
    <property type="interactions" value="7"/>
</dbReference>
<protein>
    <recommendedName>
        <fullName evidence="4">DUF3511 domain protein</fullName>
    </recommendedName>
</protein>
<name>A0A7J7D5D1_TRIWF</name>
<reference evidence="2 3" key="1">
    <citation type="journal article" date="2020" name="Nat. Commun.">
        <title>Genome of Tripterygium wilfordii and identification of cytochrome P450 involved in triptolide biosynthesis.</title>
        <authorList>
            <person name="Tu L."/>
            <person name="Su P."/>
            <person name="Zhang Z."/>
            <person name="Gao L."/>
            <person name="Wang J."/>
            <person name="Hu T."/>
            <person name="Zhou J."/>
            <person name="Zhang Y."/>
            <person name="Zhao Y."/>
            <person name="Liu Y."/>
            <person name="Song Y."/>
            <person name="Tong Y."/>
            <person name="Lu Y."/>
            <person name="Yang J."/>
            <person name="Xu C."/>
            <person name="Jia M."/>
            <person name="Peters R.J."/>
            <person name="Huang L."/>
            <person name="Gao W."/>
        </authorList>
    </citation>
    <scope>NUCLEOTIDE SEQUENCE [LARGE SCALE GENOMIC DNA]</scope>
    <source>
        <strain evidence="3">cv. XIE 37</strain>
        <tissue evidence="2">Leaf</tissue>
    </source>
</reference>
<dbReference type="PANTHER" id="PTHR33193:SF13">
    <property type="entry name" value="EXPRESSED PROTEIN"/>
    <property type="match status" value="1"/>
</dbReference>
<keyword evidence="3" id="KW-1185">Reference proteome</keyword>